<comment type="caution">
    <text evidence="4">The sequence shown here is derived from an EMBL/GenBank/DDBJ whole genome shotgun (WGS) entry which is preliminary data.</text>
</comment>
<evidence type="ECO:0000259" key="3">
    <source>
        <dbReference type="SMART" id="SM00062"/>
    </source>
</evidence>
<dbReference type="SMART" id="SM00062">
    <property type="entry name" value="PBPb"/>
    <property type="match status" value="1"/>
</dbReference>
<feature type="domain" description="Solute-binding protein family 3/N-terminal" evidence="3">
    <location>
        <begin position="54"/>
        <end position="272"/>
    </location>
</feature>
<dbReference type="RefSeq" id="WP_076340346.1">
    <property type="nucleotide sequence ID" value="NZ_CAJTMI010000007.1"/>
</dbReference>
<dbReference type="Gene3D" id="3.40.190.10">
    <property type="entry name" value="Periplasmic binding protein-like II"/>
    <property type="match status" value="2"/>
</dbReference>
<proteinExistence type="predicted"/>
<dbReference type="InterPro" id="IPR001638">
    <property type="entry name" value="Solute-binding_3/MltF_N"/>
</dbReference>
<gene>
    <name evidence="4" type="ORF">BO225_00485</name>
</gene>
<dbReference type="EMBL" id="MPKA01000021">
    <property type="protein sequence ID" value="OLU47944.1"/>
    <property type="molecule type" value="Genomic_DNA"/>
</dbReference>
<accession>A0A1U7NQN2</accession>
<dbReference type="PANTHER" id="PTHR35936:SF17">
    <property type="entry name" value="ARGININE-BINDING EXTRACELLULAR PROTEIN ARTP"/>
    <property type="match status" value="1"/>
</dbReference>
<organism evidence="4 5">
    <name type="scientific">Dubosiella newyorkensis</name>
    <dbReference type="NCBI Taxonomy" id="1862672"/>
    <lineage>
        <taxon>Bacteria</taxon>
        <taxon>Bacillati</taxon>
        <taxon>Bacillota</taxon>
        <taxon>Erysipelotrichia</taxon>
        <taxon>Erysipelotrichales</taxon>
        <taxon>Erysipelotrichaceae</taxon>
        <taxon>Dubosiella</taxon>
    </lineage>
</organism>
<reference evidence="4 5" key="1">
    <citation type="submission" date="2016-11" db="EMBL/GenBank/DDBJ databases">
        <title>Description of two novel members of the family Erysipelotrichaceae: Ileibacterium lipovorans gen. nov., sp. nov. and Dubosiella newyorkensis, gen. nov., sp. nov.</title>
        <authorList>
            <person name="Cox L.M."/>
            <person name="Sohn J."/>
            <person name="Tyrrell K.L."/>
            <person name="Citron D.M."/>
            <person name="Lawson P.A."/>
            <person name="Patel N.B."/>
            <person name="Iizumi T."/>
            <person name="Perez-Perez G.I."/>
            <person name="Goldstein E.J."/>
            <person name="Blaser M.J."/>
        </authorList>
    </citation>
    <scope>NUCLEOTIDE SEQUENCE [LARGE SCALE GENOMIC DNA]</scope>
    <source>
        <strain evidence="4 5">NYU-BL-A4</strain>
    </source>
</reference>
<feature type="chain" id="PRO_5013318866" evidence="2">
    <location>
        <begin position="25"/>
        <end position="275"/>
    </location>
</feature>
<sequence length="275" mass="29409">MKKALLSAGALALLLTGCSSSSDASSNSNDQFKVGMECGYAPFNWQTSSETETSVDLGSGMGYCDGYDIMMAKDIADNMGKELVVKKIAWDGLQPALESGEIDAIIAGMTANEEREEGIDFTTPYYESDGMVMIVKKGSEEEKATSIQDFAGKKVIGQKNTNYDDVIDQIENVDHVTPKATYPELVVALQNGDAVGITAEMPVAEGVVASNPDLTIVKFEDGKGFDVDTTVSIGLKNNTKGTESFDSVQDALDKISKDTRNDYMKKAVETAPAGE</sequence>
<dbReference type="STRING" id="1862672.BO225_00485"/>
<evidence type="ECO:0000313" key="5">
    <source>
        <dbReference type="Proteomes" id="UP000186705"/>
    </source>
</evidence>
<evidence type="ECO:0000256" key="1">
    <source>
        <dbReference type="ARBA" id="ARBA00022729"/>
    </source>
</evidence>
<keyword evidence="1 2" id="KW-0732">Signal</keyword>
<dbReference type="OrthoDB" id="9811552at2"/>
<dbReference type="Proteomes" id="UP000186705">
    <property type="component" value="Unassembled WGS sequence"/>
</dbReference>
<dbReference type="PROSITE" id="PS51257">
    <property type="entry name" value="PROKAR_LIPOPROTEIN"/>
    <property type="match status" value="1"/>
</dbReference>
<evidence type="ECO:0000256" key="2">
    <source>
        <dbReference type="SAM" id="SignalP"/>
    </source>
</evidence>
<dbReference type="GeneID" id="78274433"/>
<dbReference type="SUPFAM" id="SSF53850">
    <property type="entry name" value="Periplasmic binding protein-like II"/>
    <property type="match status" value="1"/>
</dbReference>
<keyword evidence="5" id="KW-1185">Reference proteome</keyword>
<dbReference type="Pfam" id="PF00497">
    <property type="entry name" value="SBP_bac_3"/>
    <property type="match status" value="1"/>
</dbReference>
<dbReference type="AlphaFoldDB" id="A0A1U7NQN2"/>
<dbReference type="PANTHER" id="PTHR35936">
    <property type="entry name" value="MEMBRANE-BOUND LYTIC MUREIN TRANSGLYCOSYLASE F"/>
    <property type="match status" value="1"/>
</dbReference>
<feature type="signal peptide" evidence="2">
    <location>
        <begin position="1"/>
        <end position="24"/>
    </location>
</feature>
<name>A0A1U7NQN2_9FIRM</name>
<evidence type="ECO:0000313" key="4">
    <source>
        <dbReference type="EMBL" id="OLU47944.1"/>
    </source>
</evidence>
<protein>
    <submittedName>
        <fullName evidence="4">ABC transporter substrate-binding protein</fullName>
    </submittedName>
</protein>